<dbReference type="InterPro" id="IPR003673">
    <property type="entry name" value="CoA-Trfase_fam_III"/>
</dbReference>
<dbReference type="PANTHER" id="PTHR48207:SF4">
    <property type="entry name" value="BLL6097 PROTEIN"/>
    <property type="match status" value="1"/>
</dbReference>
<evidence type="ECO:0000256" key="1">
    <source>
        <dbReference type="ARBA" id="ARBA00022679"/>
    </source>
</evidence>
<dbReference type="Gene3D" id="3.40.50.10540">
    <property type="entry name" value="Crotonobetainyl-coa:carnitine coa-transferase, domain 1"/>
    <property type="match status" value="2"/>
</dbReference>
<accession>A0ABS3QXZ9</accession>
<dbReference type="GO" id="GO:0016740">
    <property type="term" value="F:transferase activity"/>
    <property type="evidence" value="ECO:0007669"/>
    <property type="project" value="UniProtKB-KW"/>
</dbReference>
<dbReference type="PANTHER" id="PTHR48207">
    <property type="entry name" value="SUCCINATE--HYDROXYMETHYLGLUTARATE COA-TRANSFERASE"/>
    <property type="match status" value="1"/>
</dbReference>
<dbReference type="EMBL" id="JAGEOK010000007">
    <property type="protein sequence ID" value="MBO2438457.1"/>
    <property type="molecule type" value="Genomic_DNA"/>
</dbReference>
<evidence type="ECO:0000313" key="3">
    <source>
        <dbReference type="EMBL" id="MBO2438457.1"/>
    </source>
</evidence>
<proteinExistence type="predicted"/>
<dbReference type="RefSeq" id="WP_208266768.1">
    <property type="nucleotide sequence ID" value="NZ_BAAAGM010000083.1"/>
</dbReference>
<dbReference type="InterPro" id="IPR050483">
    <property type="entry name" value="CoA-transferase_III_domain"/>
</dbReference>
<reference evidence="3 4" key="1">
    <citation type="submission" date="2021-03" db="EMBL/GenBank/DDBJ databases">
        <authorList>
            <person name="Kanchanasin P."/>
            <person name="Saeng-In P."/>
            <person name="Phongsopitanun W."/>
            <person name="Yuki M."/>
            <person name="Kudo T."/>
            <person name="Ohkuma M."/>
            <person name="Tanasupawat S."/>
        </authorList>
    </citation>
    <scope>NUCLEOTIDE SEQUENCE [LARGE SCALE GENOMIC DNA]</scope>
    <source>
        <strain evidence="3 4">L46</strain>
    </source>
</reference>
<organism evidence="3 4">
    <name type="scientific">Actinomadura nitritigenes</name>
    <dbReference type="NCBI Taxonomy" id="134602"/>
    <lineage>
        <taxon>Bacteria</taxon>
        <taxon>Bacillati</taxon>
        <taxon>Actinomycetota</taxon>
        <taxon>Actinomycetes</taxon>
        <taxon>Streptosporangiales</taxon>
        <taxon>Thermomonosporaceae</taxon>
        <taxon>Actinomadura</taxon>
    </lineage>
</organism>
<dbReference type="Proteomes" id="UP000666915">
    <property type="component" value="Unassembled WGS sequence"/>
</dbReference>
<dbReference type="Pfam" id="PF02515">
    <property type="entry name" value="CoA_transf_3"/>
    <property type="match status" value="2"/>
</dbReference>
<sequence length="573" mass="58716">MDVRAAACRVEAPASRPLDGTVVRASGDSVAVRVAASRLRALGCAIRTGGAPLPPDAPAGLLRVERAPWISGGHALPECRIGWSGPVAVPMAGERDVQAACGIMHVHGRATGGPRALRVDYASVCAGVLAAQAVTAGMLALLRGGTAVRAATSVAQAAALALTQYVAVATTDPGSGSSRPEPGAERTPPFRSAGGVRFEIETFRAESWLRFWTGLGAERSAIAAGWPPFQQRFATATCTLPPGLQAVAAAWDYPAVRRAAQAAGVGIVAVSDAGTPLPPPPASPWRLRPLPTAQATEEAPAPDGRPRTGDGPLAGIRVVESANRVQGPLSGHVLGLLGADVVRLEPPGGDPMRGVPPMAGEVSARFLALNRGKGAVEADLKSRAGRETALRLAASSDVFLQNWAPGRAARFALDAADLVAVQPRLVYAYAGGWAEVLPAPQPMGTDYLVQAHTGVAALLSPPGRPPAPTLMTITDVLGALISAEGVVAGLLGAGRTGAGVRVETALADAGRLLRDTHEVGDRTADATAPVVSDLAAMAADPAYAALFETDGAAVYSRAPWTFTRPSDHRREEP</sequence>
<dbReference type="SUPFAM" id="SSF89796">
    <property type="entry name" value="CoA-transferase family III (CaiB/BaiF)"/>
    <property type="match status" value="2"/>
</dbReference>
<feature type="region of interest" description="Disordered" evidence="2">
    <location>
        <begin position="171"/>
        <end position="192"/>
    </location>
</feature>
<keyword evidence="4" id="KW-1185">Reference proteome</keyword>
<dbReference type="InterPro" id="IPR023606">
    <property type="entry name" value="CoA-Trfase_III_dom_1_sf"/>
</dbReference>
<protein>
    <submittedName>
        <fullName evidence="3">CoA transferase</fullName>
    </submittedName>
</protein>
<name>A0ABS3QXZ9_9ACTN</name>
<evidence type="ECO:0000256" key="2">
    <source>
        <dbReference type="SAM" id="MobiDB-lite"/>
    </source>
</evidence>
<gene>
    <name evidence="3" type="ORF">J4557_13110</name>
</gene>
<keyword evidence="1 3" id="KW-0808">Transferase</keyword>
<comment type="caution">
    <text evidence="3">The sequence shown here is derived from an EMBL/GenBank/DDBJ whole genome shotgun (WGS) entry which is preliminary data.</text>
</comment>
<evidence type="ECO:0000313" key="4">
    <source>
        <dbReference type="Proteomes" id="UP000666915"/>
    </source>
</evidence>